<proteinExistence type="predicted"/>
<accession>A0A915I289</accession>
<sequence length="97" mass="10159">MVTRFSGDGDDDTTFKLLRTPDDETAAAAFSKMSRAPVSADPVDDALAVRVAKVCENSLQQTADEPAAVKVKVAAAEDDASTNESGAQQKANGSWKV</sequence>
<keyword evidence="2" id="KW-1185">Reference proteome</keyword>
<dbReference type="AlphaFoldDB" id="A0A915I289"/>
<feature type="compositionally biased region" description="Polar residues" evidence="1">
    <location>
        <begin position="82"/>
        <end position="97"/>
    </location>
</feature>
<organism evidence="2 3">
    <name type="scientific">Romanomermis culicivorax</name>
    <name type="common">Nematode worm</name>
    <dbReference type="NCBI Taxonomy" id="13658"/>
    <lineage>
        <taxon>Eukaryota</taxon>
        <taxon>Metazoa</taxon>
        <taxon>Ecdysozoa</taxon>
        <taxon>Nematoda</taxon>
        <taxon>Enoplea</taxon>
        <taxon>Dorylaimia</taxon>
        <taxon>Mermithida</taxon>
        <taxon>Mermithoidea</taxon>
        <taxon>Mermithidae</taxon>
        <taxon>Romanomermis</taxon>
    </lineage>
</organism>
<evidence type="ECO:0000313" key="2">
    <source>
        <dbReference type="Proteomes" id="UP000887565"/>
    </source>
</evidence>
<dbReference type="Proteomes" id="UP000887565">
    <property type="component" value="Unplaced"/>
</dbReference>
<dbReference type="WBParaSite" id="nRc.2.0.1.t08247-RA">
    <property type="protein sequence ID" value="nRc.2.0.1.t08247-RA"/>
    <property type="gene ID" value="nRc.2.0.1.g08247"/>
</dbReference>
<reference evidence="3" key="1">
    <citation type="submission" date="2022-11" db="UniProtKB">
        <authorList>
            <consortium name="WormBaseParasite"/>
        </authorList>
    </citation>
    <scope>IDENTIFICATION</scope>
</reference>
<protein>
    <submittedName>
        <fullName evidence="3">Uncharacterized protein</fullName>
    </submittedName>
</protein>
<evidence type="ECO:0000256" key="1">
    <source>
        <dbReference type="SAM" id="MobiDB-lite"/>
    </source>
</evidence>
<feature type="region of interest" description="Disordered" evidence="1">
    <location>
        <begin position="74"/>
        <end position="97"/>
    </location>
</feature>
<evidence type="ECO:0000313" key="3">
    <source>
        <dbReference type="WBParaSite" id="nRc.2.0.1.t08247-RA"/>
    </source>
</evidence>
<name>A0A915I289_ROMCU</name>